<evidence type="ECO:0000313" key="3">
    <source>
        <dbReference type="Proteomes" id="UP000023152"/>
    </source>
</evidence>
<comment type="caution">
    <text evidence="2">The sequence shown here is derived from an EMBL/GenBank/DDBJ whole genome shotgun (WGS) entry which is preliminary data.</text>
</comment>
<dbReference type="Gene3D" id="2.60.40.3820">
    <property type="match status" value="1"/>
</dbReference>
<sequence length="443" mass="49642">MGNSCSTTVRVQNSFGKTLKRVTVIHRFRADGDPEEATWYNVSNGEITSDKLRVHYKVGFGNKTCYDWWKVIFIDNDDVEYLTDPCYSGAGYKSCYLKKEDEEGPVTIRIPPIIVTVCIEINPCRSSAASVNWSANPGSGFRCVTKVTGDIGRSQIVQGVGLAVLSLATGVGVIGVVGTAAGIALAADEVCLFSLGCSCNFKKIKIKMLLVDYYCPSCGENVWAFSGFEGNTCWICKKSNPLGNKGVWSSLINYRGKKVDLWYDSNGYVNINGNLFKNVIPEWRWKNSQRYEENSGSYVCGLNAINLGLKLWDYDIQLKKENYAHESFLHWKWGMSNRNFYDNNIKAVFKYCDYRTSESVASGIGFAWDYINENNYSAYTIIALGGYGLGGHFFLIVGVDTNKTNYLVTDQSRQVWLADQKLMRTLSVYSHSGYTQNSFYKIG</sequence>
<proteinExistence type="predicted"/>
<organism evidence="2 3">
    <name type="scientific">Reticulomyxa filosa</name>
    <dbReference type="NCBI Taxonomy" id="46433"/>
    <lineage>
        <taxon>Eukaryota</taxon>
        <taxon>Sar</taxon>
        <taxon>Rhizaria</taxon>
        <taxon>Retaria</taxon>
        <taxon>Foraminifera</taxon>
        <taxon>Monothalamids</taxon>
        <taxon>Reticulomyxidae</taxon>
        <taxon>Reticulomyxa</taxon>
    </lineage>
</organism>
<dbReference type="Proteomes" id="UP000023152">
    <property type="component" value="Unassembled WGS sequence"/>
</dbReference>
<dbReference type="AlphaFoldDB" id="X6ME78"/>
<gene>
    <name evidence="2" type="ORF">RFI_26037</name>
</gene>
<evidence type="ECO:0000313" key="2">
    <source>
        <dbReference type="EMBL" id="ETO11340.1"/>
    </source>
</evidence>
<dbReference type="EMBL" id="ASPP01022564">
    <property type="protein sequence ID" value="ETO11340.1"/>
    <property type="molecule type" value="Genomic_DNA"/>
</dbReference>
<protein>
    <recommendedName>
        <fullName evidence="1">Up-regulated in Daf-2 domain-containing protein</fullName>
    </recommendedName>
</protein>
<feature type="domain" description="Up-regulated in Daf-2" evidence="1">
    <location>
        <begin position="5"/>
        <end position="74"/>
    </location>
</feature>
<keyword evidence="3" id="KW-1185">Reference proteome</keyword>
<evidence type="ECO:0000259" key="1">
    <source>
        <dbReference type="Pfam" id="PF18457"/>
    </source>
</evidence>
<name>X6ME78_RETFI</name>
<accession>X6ME78</accession>
<dbReference type="InterPro" id="IPR041157">
    <property type="entry name" value="PUD1/2"/>
</dbReference>
<dbReference type="Pfam" id="PF18457">
    <property type="entry name" value="PUD1_2"/>
    <property type="match status" value="1"/>
</dbReference>
<reference evidence="2 3" key="1">
    <citation type="journal article" date="2013" name="Curr. Biol.">
        <title>The Genome of the Foraminiferan Reticulomyxa filosa.</title>
        <authorList>
            <person name="Glockner G."/>
            <person name="Hulsmann N."/>
            <person name="Schleicher M."/>
            <person name="Noegel A.A."/>
            <person name="Eichinger L."/>
            <person name="Gallinger C."/>
            <person name="Pawlowski J."/>
            <person name="Sierra R."/>
            <person name="Euteneuer U."/>
            <person name="Pillet L."/>
            <person name="Moustafa A."/>
            <person name="Platzer M."/>
            <person name="Groth M."/>
            <person name="Szafranski K."/>
            <person name="Schliwa M."/>
        </authorList>
    </citation>
    <scope>NUCLEOTIDE SEQUENCE [LARGE SCALE GENOMIC DNA]</scope>
</reference>